<evidence type="ECO:0000256" key="12">
    <source>
        <dbReference type="SAM" id="MobiDB-lite"/>
    </source>
</evidence>
<feature type="compositionally biased region" description="Basic residues" evidence="12">
    <location>
        <begin position="276"/>
        <end position="286"/>
    </location>
</feature>
<protein>
    <recommendedName>
        <fullName evidence="9">U5 small nuclear ribonucleoprotein TSSC4</fullName>
    </recommendedName>
</protein>
<evidence type="ECO:0000256" key="1">
    <source>
        <dbReference type="ARBA" id="ARBA00004123"/>
    </source>
</evidence>
<evidence type="ECO:0000256" key="10">
    <source>
        <dbReference type="ARBA" id="ARBA00045970"/>
    </source>
</evidence>
<keyword evidence="8" id="KW-0539">Nucleus</keyword>
<feature type="compositionally biased region" description="Basic and acidic residues" evidence="12">
    <location>
        <begin position="79"/>
        <end position="100"/>
    </location>
</feature>
<evidence type="ECO:0000256" key="5">
    <source>
        <dbReference type="ARBA" id="ARBA00022664"/>
    </source>
</evidence>
<feature type="region of interest" description="Disordered" evidence="12">
    <location>
        <begin position="69"/>
        <end position="147"/>
    </location>
</feature>
<comment type="subcellular location">
    <subcellularLocation>
        <location evidence="2">Cytoplasm</location>
    </subcellularLocation>
    <subcellularLocation>
        <location evidence="1">Nucleus</location>
    </subcellularLocation>
</comment>
<keyword evidence="6" id="KW-0747">Spliceosome</keyword>
<comment type="function">
    <text evidence="10">Protein associated with the U5 snRNP, during its maturation and its post-splicing recycling and which is required for spliceosomal tri-snRNP complex assembly in the nucleus. Has a molecular sequestering activity and transiently hinders SNRNP200 binding sites for constitutive splicing factors that intervene later during the assembly of the spliceosome and splicing. Together with its molecular sequestering activity, may also function as a molecular adapter and placeholder, coordinating the assembly of the U5 snRNP and its association with the U4/U6 di-snRNP.</text>
</comment>
<evidence type="ECO:0000313" key="13">
    <source>
        <dbReference type="EMBL" id="CAL1542682.1"/>
    </source>
</evidence>
<dbReference type="Proteomes" id="UP001497497">
    <property type="component" value="Unassembled WGS sequence"/>
</dbReference>
<reference evidence="13 14" key="1">
    <citation type="submission" date="2024-04" db="EMBL/GenBank/DDBJ databases">
        <authorList>
            <consortium name="Genoscope - CEA"/>
            <person name="William W."/>
        </authorList>
    </citation>
    <scope>NUCLEOTIDE SEQUENCE [LARGE SCALE GENOMIC DNA]</scope>
</reference>
<keyword evidence="4" id="KW-0963">Cytoplasm</keyword>
<evidence type="ECO:0000256" key="2">
    <source>
        <dbReference type="ARBA" id="ARBA00004496"/>
    </source>
</evidence>
<evidence type="ECO:0000256" key="6">
    <source>
        <dbReference type="ARBA" id="ARBA00022728"/>
    </source>
</evidence>
<dbReference type="InterPro" id="IPR029338">
    <property type="entry name" value="TSSC4"/>
</dbReference>
<proteinExistence type="inferred from homology"/>
<evidence type="ECO:0000256" key="9">
    <source>
        <dbReference type="ARBA" id="ARBA00035304"/>
    </source>
</evidence>
<comment type="caution">
    <text evidence="13">The sequence shown here is derived from an EMBL/GenBank/DDBJ whole genome shotgun (WGS) entry which is preliminary data.</text>
</comment>
<dbReference type="PANTHER" id="PTHR13445:SF3">
    <property type="entry name" value="U5 SMALL NUCLEAR RIBONUCLEOPROTEIN TSSC4"/>
    <property type="match status" value="1"/>
</dbReference>
<keyword evidence="14" id="KW-1185">Reference proteome</keyword>
<keyword evidence="11" id="KW-0175">Coiled coil</keyword>
<keyword evidence="5" id="KW-0507">mRNA processing</keyword>
<keyword evidence="7" id="KW-0508">mRNA splicing</keyword>
<dbReference type="GO" id="GO:0006397">
    <property type="term" value="P:mRNA processing"/>
    <property type="evidence" value="ECO:0007669"/>
    <property type="project" value="UniProtKB-KW"/>
</dbReference>
<evidence type="ECO:0000256" key="8">
    <source>
        <dbReference type="ARBA" id="ARBA00023242"/>
    </source>
</evidence>
<name>A0AAV2IDE3_LYMST</name>
<evidence type="ECO:0000313" key="14">
    <source>
        <dbReference type="Proteomes" id="UP001497497"/>
    </source>
</evidence>
<feature type="region of interest" description="Disordered" evidence="12">
    <location>
        <begin position="244"/>
        <end position="295"/>
    </location>
</feature>
<gene>
    <name evidence="13" type="ORF">GSLYS_00016216001</name>
</gene>
<evidence type="ECO:0000256" key="4">
    <source>
        <dbReference type="ARBA" id="ARBA00022490"/>
    </source>
</evidence>
<comment type="similarity">
    <text evidence="3">Belongs to the TSSC4 family.</text>
</comment>
<feature type="coiled-coil region" evidence="11">
    <location>
        <begin position="171"/>
        <end position="198"/>
    </location>
</feature>
<dbReference type="GO" id="GO:0005681">
    <property type="term" value="C:spliceosomal complex"/>
    <property type="evidence" value="ECO:0007669"/>
    <property type="project" value="UniProtKB-KW"/>
</dbReference>
<evidence type="ECO:0000256" key="7">
    <source>
        <dbReference type="ARBA" id="ARBA00023187"/>
    </source>
</evidence>
<feature type="compositionally biased region" description="Polar residues" evidence="12">
    <location>
        <begin position="258"/>
        <end position="275"/>
    </location>
</feature>
<dbReference type="GO" id="GO:0008380">
    <property type="term" value="P:RNA splicing"/>
    <property type="evidence" value="ECO:0007669"/>
    <property type="project" value="UniProtKB-KW"/>
</dbReference>
<dbReference type="AlphaFoldDB" id="A0AAV2IDE3"/>
<evidence type="ECO:0000256" key="3">
    <source>
        <dbReference type="ARBA" id="ARBA00010362"/>
    </source>
</evidence>
<accession>A0AAV2IDE3</accession>
<dbReference type="GO" id="GO:0005737">
    <property type="term" value="C:cytoplasm"/>
    <property type="evidence" value="ECO:0007669"/>
    <property type="project" value="UniProtKB-SubCell"/>
</dbReference>
<dbReference type="Pfam" id="PF15264">
    <property type="entry name" value="TSSC4"/>
    <property type="match status" value="1"/>
</dbReference>
<dbReference type="PANTHER" id="PTHR13445">
    <property type="entry name" value="TUMOR SUPPRESSING SUBTRANSFERABLE CANDIDATE 4 TSSC4"/>
    <property type="match status" value="1"/>
</dbReference>
<sequence>MPGNRYITMYSNKQDEDDDSKSNFSLRSGTDLFVSRSKDVFASLGALEDKHSAFLKSKVLSLDQAEIMKADPEDDDELEKQAKERERSNRPRHRLSETKNSDFVSRNHSRSLERSDIGNGEDSCVEKDNIFRRPYRPQRKGCQPIPDFKKHPEKYTCYSLADISEKDMSEKSNTMTALAFLEERKQQSQKEINSLRLLEEDPKFDVGNAACSQGKITFSKPKLIKNHSNSNQLVNTNSCDATTLKVSSETTDEDVDSESGNVNRESETEQVASTFKSRKNVRRHIRAKEDGEESE</sequence>
<dbReference type="EMBL" id="CAXITT010000501">
    <property type="protein sequence ID" value="CAL1542682.1"/>
    <property type="molecule type" value="Genomic_DNA"/>
</dbReference>
<feature type="region of interest" description="Disordered" evidence="12">
    <location>
        <begin position="1"/>
        <end position="23"/>
    </location>
</feature>
<evidence type="ECO:0000256" key="11">
    <source>
        <dbReference type="SAM" id="Coils"/>
    </source>
</evidence>
<organism evidence="13 14">
    <name type="scientific">Lymnaea stagnalis</name>
    <name type="common">Great pond snail</name>
    <name type="synonym">Helix stagnalis</name>
    <dbReference type="NCBI Taxonomy" id="6523"/>
    <lineage>
        <taxon>Eukaryota</taxon>
        <taxon>Metazoa</taxon>
        <taxon>Spiralia</taxon>
        <taxon>Lophotrochozoa</taxon>
        <taxon>Mollusca</taxon>
        <taxon>Gastropoda</taxon>
        <taxon>Heterobranchia</taxon>
        <taxon>Euthyneura</taxon>
        <taxon>Panpulmonata</taxon>
        <taxon>Hygrophila</taxon>
        <taxon>Lymnaeoidea</taxon>
        <taxon>Lymnaeidae</taxon>
        <taxon>Lymnaea</taxon>
    </lineage>
</organism>